<dbReference type="PROSITE" id="PS00375">
    <property type="entry name" value="UDPGT"/>
    <property type="match status" value="1"/>
</dbReference>
<dbReference type="SUPFAM" id="SSF53756">
    <property type="entry name" value="UDP-Glycosyltransferase/glycogen phosphorylase"/>
    <property type="match status" value="2"/>
</dbReference>
<comment type="similarity">
    <text evidence="1 6">Belongs to the UDP-glycosyltransferase family.</text>
</comment>
<evidence type="ECO:0000313" key="8">
    <source>
        <dbReference type="EMBL" id="EPB76932.1"/>
    </source>
</evidence>
<dbReference type="GO" id="GO:0015020">
    <property type="term" value="F:glucuronosyltransferase activity"/>
    <property type="evidence" value="ECO:0007669"/>
    <property type="project" value="UniProtKB-EC"/>
</dbReference>
<dbReference type="PANTHER" id="PTHR48043:SF150">
    <property type="entry name" value="GLUCURONOSYLTRANSFERASE"/>
    <property type="match status" value="1"/>
</dbReference>
<dbReference type="InterPro" id="IPR050271">
    <property type="entry name" value="UDP-glycosyltransferase"/>
</dbReference>
<evidence type="ECO:0000256" key="3">
    <source>
        <dbReference type="ARBA" id="ARBA00022679"/>
    </source>
</evidence>
<dbReference type="Gene3D" id="3.40.50.2000">
    <property type="entry name" value="Glycogen Phosphorylase B"/>
    <property type="match status" value="1"/>
</dbReference>
<evidence type="ECO:0000256" key="7">
    <source>
        <dbReference type="RuleBase" id="RU362059"/>
    </source>
</evidence>
<evidence type="ECO:0000256" key="2">
    <source>
        <dbReference type="ARBA" id="ARBA00022676"/>
    </source>
</evidence>
<evidence type="ECO:0000256" key="6">
    <source>
        <dbReference type="RuleBase" id="RU003718"/>
    </source>
</evidence>
<evidence type="ECO:0000256" key="5">
    <source>
        <dbReference type="ARBA" id="ARBA00047475"/>
    </source>
</evidence>
<comment type="catalytic activity">
    <reaction evidence="5 7">
        <text>glucuronate acceptor + UDP-alpha-D-glucuronate = acceptor beta-D-glucuronoside + UDP + H(+)</text>
        <dbReference type="Rhea" id="RHEA:21032"/>
        <dbReference type="ChEBI" id="CHEBI:15378"/>
        <dbReference type="ChEBI" id="CHEBI:58052"/>
        <dbReference type="ChEBI" id="CHEBI:58223"/>
        <dbReference type="ChEBI" id="CHEBI:132367"/>
        <dbReference type="ChEBI" id="CHEBI:132368"/>
        <dbReference type="EC" id="2.4.1.17"/>
    </reaction>
</comment>
<evidence type="ECO:0000313" key="9">
    <source>
        <dbReference type="Proteomes" id="UP000054495"/>
    </source>
</evidence>
<dbReference type="GO" id="GO:0016020">
    <property type="term" value="C:membrane"/>
    <property type="evidence" value="ECO:0007669"/>
    <property type="project" value="UniProtKB-SubCell"/>
</dbReference>
<keyword evidence="9" id="KW-1185">Reference proteome</keyword>
<keyword evidence="3 6" id="KW-0808">Transferase</keyword>
<dbReference type="InterPro" id="IPR002213">
    <property type="entry name" value="UDP_glucos_trans"/>
</dbReference>
<name>A0A0D6MAE0_9BILA</name>
<evidence type="ECO:0000256" key="1">
    <source>
        <dbReference type="ARBA" id="ARBA00009995"/>
    </source>
</evidence>
<dbReference type="Pfam" id="PF00201">
    <property type="entry name" value="UDPGT"/>
    <property type="match status" value="2"/>
</dbReference>
<keyword evidence="4 7" id="KW-0732">Signal</keyword>
<dbReference type="EC" id="2.4.1.17" evidence="7"/>
<dbReference type="PANTHER" id="PTHR48043">
    <property type="entry name" value="EG:EG0003.4 PROTEIN-RELATED"/>
    <property type="match status" value="1"/>
</dbReference>
<dbReference type="InterPro" id="IPR035595">
    <property type="entry name" value="UDP_glycos_trans_CS"/>
</dbReference>
<dbReference type="AlphaFoldDB" id="A0A0D6MAE0"/>
<organism evidence="8 9">
    <name type="scientific">Ancylostoma ceylanicum</name>
    <dbReference type="NCBI Taxonomy" id="53326"/>
    <lineage>
        <taxon>Eukaryota</taxon>
        <taxon>Metazoa</taxon>
        <taxon>Ecdysozoa</taxon>
        <taxon>Nematoda</taxon>
        <taxon>Chromadorea</taxon>
        <taxon>Rhabditida</taxon>
        <taxon>Rhabditina</taxon>
        <taxon>Rhabditomorpha</taxon>
        <taxon>Strongyloidea</taxon>
        <taxon>Ancylostomatidae</taxon>
        <taxon>Ancylostomatinae</taxon>
        <taxon>Ancylostoma</taxon>
    </lineage>
</organism>
<proteinExistence type="inferred from homology"/>
<evidence type="ECO:0000256" key="4">
    <source>
        <dbReference type="ARBA" id="ARBA00022729"/>
    </source>
</evidence>
<comment type="subcellular location">
    <subcellularLocation>
        <location evidence="7">Membrane</location>
        <topology evidence="7">Single-pass membrane protein</topology>
    </subcellularLocation>
</comment>
<feature type="chain" id="PRO_5005115082" description="UDP-glucuronosyltransferase" evidence="7">
    <location>
        <begin position="17"/>
        <end position="417"/>
    </location>
</feature>
<feature type="signal peptide" evidence="7">
    <location>
        <begin position="1"/>
        <end position="16"/>
    </location>
</feature>
<protein>
    <recommendedName>
        <fullName evidence="7">UDP-glucuronosyltransferase</fullName>
        <ecNumber evidence="7">2.4.1.17</ecNumber>
    </recommendedName>
</protein>
<dbReference type="EMBL" id="KE124850">
    <property type="protein sequence ID" value="EPB76932.1"/>
    <property type="molecule type" value="Genomic_DNA"/>
</dbReference>
<gene>
    <name evidence="8" type="ORF">ANCCEY_03968</name>
</gene>
<accession>A0A0D6MAE0</accession>
<reference evidence="8 9" key="1">
    <citation type="submission" date="2013-05" db="EMBL/GenBank/DDBJ databases">
        <title>Draft genome of the parasitic nematode Anyclostoma ceylanicum.</title>
        <authorList>
            <person name="Mitreva M."/>
        </authorList>
    </citation>
    <scope>NUCLEOTIDE SEQUENCE [LARGE SCALE GENOMIC DNA]</scope>
</reference>
<dbReference type="CDD" id="cd03784">
    <property type="entry name" value="GT1_Gtf-like"/>
    <property type="match status" value="1"/>
</dbReference>
<sequence length="417" mass="46480">MFIILLLTLLTRTCDSYKILVVSPKYGYSHMNFMGKIADTLVDAGHDVVTLQPIVDGKLVGTGTSKSRLIQIQPIQQLKEEIEMFSSPESVLSEKKIMQQLRDEKFDLAITELFEFIGIAVIEALGIKNVVGAHSNGCILEGTAQAIGLPLIPSYMPAANGVTDDSTDISTRATNLLFTVLSVYMHRSLAAAAEQAMIENLGPTITPLWARDSFEYELDSRELRAEWEDVLSLRQKTILISLGSVIPSVLMPEGMKKTIIEVVKSCIPENSELALSLQRPVIRLTRLTEAIFYDSFCISRLITKQRYPNITFIWKYEKPDDPYVSGVQNLVLSKWTPQNDLLADDRITAFVTHGGSGSMMESAVHGKPLIVIPLFGDQTRNAKTVVKYGFGIHLEKSKLLRRDAFRDAIENVLEDNK</sequence>
<dbReference type="Proteomes" id="UP000054495">
    <property type="component" value="Unassembled WGS sequence"/>
</dbReference>
<keyword evidence="2 6" id="KW-0328">Glycosyltransferase</keyword>